<evidence type="ECO:0000256" key="3">
    <source>
        <dbReference type="HAMAP-Rule" id="MF_00580"/>
    </source>
</evidence>
<dbReference type="GO" id="GO:0051087">
    <property type="term" value="F:protein-folding chaperone binding"/>
    <property type="evidence" value="ECO:0007669"/>
    <property type="project" value="TreeGrafter"/>
</dbReference>
<dbReference type="PANTHER" id="PTHR10772">
    <property type="entry name" value="10 KDA HEAT SHOCK PROTEIN"/>
    <property type="match status" value="1"/>
</dbReference>
<dbReference type="PRINTS" id="PR00297">
    <property type="entry name" value="CHAPERONIN10"/>
</dbReference>
<evidence type="ECO:0000256" key="4">
    <source>
        <dbReference type="RuleBase" id="RU000535"/>
    </source>
</evidence>
<keyword evidence="3" id="KW-0963">Cytoplasm</keyword>
<dbReference type="SUPFAM" id="SSF50129">
    <property type="entry name" value="GroES-like"/>
    <property type="match status" value="1"/>
</dbReference>
<comment type="similarity">
    <text evidence="1 3 4">Belongs to the GroES chaperonin family.</text>
</comment>
<dbReference type="OrthoDB" id="9806791at2"/>
<evidence type="ECO:0000313" key="6">
    <source>
        <dbReference type="Proteomes" id="UP000320623"/>
    </source>
</evidence>
<dbReference type="FunFam" id="2.30.33.40:FF:000001">
    <property type="entry name" value="10 kDa chaperonin"/>
    <property type="match status" value="1"/>
</dbReference>
<dbReference type="Gene3D" id="2.30.33.40">
    <property type="entry name" value="GroES chaperonin"/>
    <property type="match status" value="1"/>
</dbReference>
<dbReference type="GO" id="GO:0051082">
    <property type="term" value="F:unfolded protein binding"/>
    <property type="evidence" value="ECO:0007669"/>
    <property type="project" value="TreeGrafter"/>
</dbReference>
<dbReference type="GO" id="GO:0044183">
    <property type="term" value="F:protein folding chaperone"/>
    <property type="evidence" value="ECO:0007669"/>
    <property type="project" value="InterPro"/>
</dbReference>
<keyword evidence="6" id="KW-1185">Reference proteome</keyword>
<dbReference type="NCBIfam" id="NF001531">
    <property type="entry name" value="PRK00364.2-2"/>
    <property type="match status" value="1"/>
</dbReference>
<sequence length="91" mass="10181">MKIRPLDDRVLVQPLEEIESKTSSGIIIPDTAKEKPRIGVVIAVGTDEDLREKVKEGDKILFAKYGGEEVEIDGKEYRIISRSDILAVIED</sequence>
<organism evidence="5 6">
    <name type="scientific">Candidatus Thermokryptus mobilis</name>
    <dbReference type="NCBI Taxonomy" id="1643428"/>
    <lineage>
        <taxon>Bacteria</taxon>
        <taxon>Pseudomonadati</taxon>
        <taxon>Candidatus Kryptoniota</taxon>
        <taxon>Candidatus Thermokryptus</taxon>
    </lineage>
</organism>
<dbReference type="CDD" id="cd00320">
    <property type="entry name" value="cpn10"/>
    <property type="match status" value="1"/>
</dbReference>
<dbReference type="RefSeq" id="WP_140944545.1">
    <property type="nucleotide sequence ID" value="NZ_FAOO01000004.1"/>
</dbReference>
<proteinExistence type="inferred from homology"/>
<dbReference type="PANTHER" id="PTHR10772:SF63">
    <property type="entry name" value="20 KDA CHAPERONIN, CHLOROPLASTIC"/>
    <property type="match status" value="1"/>
</dbReference>
<dbReference type="GO" id="GO:0046872">
    <property type="term" value="F:metal ion binding"/>
    <property type="evidence" value="ECO:0007669"/>
    <property type="project" value="TreeGrafter"/>
</dbReference>
<comment type="subunit">
    <text evidence="3">Heptamer of 7 subunits arranged in a ring. Interacts with the chaperonin GroEL.</text>
</comment>
<dbReference type="GO" id="GO:0005524">
    <property type="term" value="F:ATP binding"/>
    <property type="evidence" value="ECO:0007669"/>
    <property type="project" value="InterPro"/>
</dbReference>
<dbReference type="EMBL" id="FAOO01000004">
    <property type="protein sequence ID" value="CUU03490.1"/>
    <property type="molecule type" value="Genomic_DNA"/>
</dbReference>
<gene>
    <name evidence="3" type="primary">groES</name>
    <name evidence="3" type="synonym">groS</name>
    <name evidence="5" type="ORF">JGI1_00764</name>
</gene>
<evidence type="ECO:0000256" key="1">
    <source>
        <dbReference type="ARBA" id="ARBA00006975"/>
    </source>
</evidence>
<protein>
    <recommendedName>
        <fullName evidence="3">Co-chaperonin GroES</fullName>
    </recommendedName>
    <alternativeName>
        <fullName evidence="3">10 kDa chaperonin</fullName>
    </alternativeName>
    <alternativeName>
        <fullName evidence="3">Chaperonin-10</fullName>
        <shortName evidence="3">Cpn10</shortName>
    </alternativeName>
</protein>
<dbReference type="HAMAP" id="MF_00580">
    <property type="entry name" value="CH10"/>
    <property type="match status" value="1"/>
</dbReference>
<dbReference type="GO" id="GO:0005737">
    <property type="term" value="C:cytoplasm"/>
    <property type="evidence" value="ECO:0007669"/>
    <property type="project" value="UniProtKB-SubCell"/>
</dbReference>
<dbReference type="InterPro" id="IPR011032">
    <property type="entry name" value="GroES-like_sf"/>
</dbReference>
<dbReference type="STRING" id="1643428.GCA_001442855_00743"/>
<dbReference type="Pfam" id="PF00166">
    <property type="entry name" value="Cpn10"/>
    <property type="match status" value="1"/>
</dbReference>
<evidence type="ECO:0000313" key="5">
    <source>
        <dbReference type="EMBL" id="CUU03490.1"/>
    </source>
</evidence>
<dbReference type="AlphaFoldDB" id="A0A0S4MX15"/>
<dbReference type="SMART" id="SM00883">
    <property type="entry name" value="Cpn10"/>
    <property type="match status" value="1"/>
</dbReference>
<dbReference type="InterPro" id="IPR037124">
    <property type="entry name" value="Chaperonin_GroES_sf"/>
</dbReference>
<name>A0A0S4MX15_9BACT</name>
<comment type="function">
    <text evidence="3 4">Together with the chaperonin GroEL, plays an essential role in assisting protein folding. The GroEL-GroES system forms a nano-cage that allows encapsulation of the non-native substrate proteins and provides a physical environment optimized to promote and accelerate protein folding. GroES binds to the apical surface of the GroEL ring, thereby capping the opening of the GroEL channel.</text>
</comment>
<dbReference type="InterPro" id="IPR020818">
    <property type="entry name" value="Chaperonin_GroES"/>
</dbReference>
<keyword evidence="2 3" id="KW-0143">Chaperone</keyword>
<evidence type="ECO:0000256" key="2">
    <source>
        <dbReference type="ARBA" id="ARBA00023186"/>
    </source>
</evidence>
<reference evidence="6" key="1">
    <citation type="submission" date="2015-11" db="EMBL/GenBank/DDBJ databases">
        <authorList>
            <person name="Varghese N."/>
        </authorList>
    </citation>
    <scope>NUCLEOTIDE SEQUENCE [LARGE SCALE GENOMIC DNA]</scope>
</reference>
<dbReference type="Proteomes" id="UP000320623">
    <property type="component" value="Unassembled WGS sequence"/>
</dbReference>
<comment type="subcellular location">
    <subcellularLocation>
        <location evidence="3">Cytoplasm</location>
    </subcellularLocation>
</comment>
<accession>A0A0S4MX15</accession>